<dbReference type="Proteomes" id="UP000823904">
    <property type="component" value="Unassembled WGS sequence"/>
</dbReference>
<comment type="caution">
    <text evidence="1">The sequence shown here is derived from an EMBL/GenBank/DDBJ whole genome shotgun (WGS) entry which is preliminary data.</text>
</comment>
<gene>
    <name evidence="1" type="ORF">H9754_05270</name>
</gene>
<proteinExistence type="predicted"/>
<dbReference type="AlphaFoldDB" id="A0A9D2T977"/>
<evidence type="ECO:0000313" key="2">
    <source>
        <dbReference type="Proteomes" id="UP000823904"/>
    </source>
</evidence>
<sequence length="71" mass="8859">MSDEFAKMKRDFMNVKNGYEWNEFKEKYADYSLRDIDEEMRIHFNEILRSNVAKEMLENPHIHYDVKRKKR</sequence>
<dbReference type="EMBL" id="DWWD01000022">
    <property type="protein sequence ID" value="HJC49981.1"/>
    <property type="molecule type" value="Genomic_DNA"/>
</dbReference>
<accession>A0A9D2T977</accession>
<organism evidence="1 2">
    <name type="scientific">Candidatus Anaerostipes avistercoris</name>
    <dbReference type="NCBI Taxonomy" id="2838462"/>
    <lineage>
        <taxon>Bacteria</taxon>
        <taxon>Bacillati</taxon>
        <taxon>Bacillota</taxon>
        <taxon>Clostridia</taxon>
        <taxon>Lachnospirales</taxon>
        <taxon>Lachnospiraceae</taxon>
        <taxon>Anaerostipes</taxon>
    </lineage>
</organism>
<name>A0A9D2T977_9FIRM</name>
<evidence type="ECO:0000313" key="1">
    <source>
        <dbReference type="EMBL" id="HJC49981.1"/>
    </source>
</evidence>
<protein>
    <submittedName>
        <fullName evidence="1">Uncharacterized protein</fullName>
    </submittedName>
</protein>
<reference evidence="1" key="1">
    <citation type="journal article" date="2021" name="PeerJ">
        <title>Extensive microbial diversity within the chicken gut microbiome revealed by metagenomics and culture.</title>
        <authorList>
            <person name="Gilroy R."/>
            <person name="Ravi A."/>
            <person name="Getino M."/>
            <person name="Pursley I."/>
            <person name="Horton D.L."/>
            <person name="Alikhan N.F."/>
            <person name="Baker D."/>
            <person name="Gharbi K."/>
            <person name="Hall N."/>
            <person name="Watson M."/>
            <person name="Adriaenssens E.M."/>
            <person name="Foster-Nyarko E."/>
            <person name="Jarju S."/>
            <person name="Secka A."/>
            <person name="Antonio M."/>
            <person name="Oren A."/>
            <person name="Chaudhuri R.R."/>
            <person name="La Ragione R."/>
            <person name="Hildebrand F."/>
            <person name="Pallen M.J."/>
        </authorList>
    </citation>
    <scope>NUCLEOTIDE SEQUENCE</scope>
    <source>
        <strain evidence="1">ChiSjej3B21-8574</strain>
    </source>
</reference>
<reference evidence="1" key="2">
    <citation type="submission" date="2021-04" db="EMBL/GenBank/DDBJ databases">
        <authorList>
            <person name="Gilroy R."/>
        </authorList>
    </citation>
    <scope>NUCLEOTIDE SEQUENCE</scope>
    <source>
        <strain evidence="1">ChiSjej3B21-8574</strain>
    </source>
</reference>